<dbReference type="GO" id="GO:0005829">
    <property type="term" value="C:cytosol"/>
    <property type="evidence" value="ECO:0007669"/>
    <property type="project" value="TreeGrafter"/>
</dbReference>
<evidence type="ECO:0000256" key="2">
    <source>
        <dbReference type="ARBA" id="ARBA00012254"/>
    </source>
</evidence>
<dbReference type="RefSeq" id="WP_143433491.1">
    <property type="nucleotide sequence ID" value="NZ_AP019774.1"/>
</dbReference>
<evidence type="ECO:0000256" key="6">
    <source>
        <dbReference type="ARBA" id="ARBA00041324"/>
    </source>
</evidence>
<comment type="catalytic activity">
    <reaction evidence="8">
        <text>N(1)-(5-phospho-beta-D-ribosyl)glycinamide + (6R)-10-formyltetrahydrofolate = N(2)-formyl-N(1)-(5-phospho-beta-D-ribosyl)glycinamide + (6S)-5,6,7,8-tetrahydrofolate + H(+)</text>
        <dbReference type="Rhea" id="RHEA:15053"/>
        <dbReference type="ChEBI" id="CHEBI:15378"/>
        <dbReference type="ChEBI" id="CHEBI:57453"/>
        <dbReference type="ChEBI" id="CHEBI:143788"/>
        <dbReference type="ChEBI" id="CHEBI:147286"/>
        <dbReference type="ChEBI" id="CHEBI:195366"/>
        <dbReference type="EC" id="2.1.2.2"/>
    </reaction>
</comment>
<sequence length="198" mass="22497">MQALLDSLPSSLLKIGILFSGQGSNMQNLIETLHLKPLIRLQNNQPLILKVEICATNNPKAMGIKRCKQLNMPCVVCSNEEELFEILYPCHLVCLAGFNQILSPKFLERFLTINIHPSFLPEHKGKDAIKRSFLSQKGTGVSVHFVEEKVDSGPIILQEALEVKKEESLEDFEKRVHTLEYQLYPQALLKTLELRFLT</sequence>
<gene>
    <name evidence="10" type="primary">purN</name>
    <name evidence="10" type="ORF">SNTW_14950</name>
</gene>
<evidence type="ECO:0000313" key="11">
    <source>
        <dbReference type="Proteomes" id="UP000317935"/>
    </source>
</evidence>
<proteinExistence type="inferred from homology"/>
<evidence type="ECO:0000256" key="5">
    <source>
        <dbReference type="ARBA" id="ARBA00038440"/>
    </source>
</evidence>
<dbReference type="Proteomes" id="UP000317935">
    <property type="component" value="Chromosome"/>
</dbReference>
<evidence type="ECO:0000256" key="8">
    <source>
        <dbReference type="ARBA" id="ARBA00047664"/>
    </source>
</evidence>
<dbReference type="Gene3D" id="3.40.50.170">
    <property type="entry name" value="Formyl transferase, N-terminal domain"/>
    <property type="match status" value="1"/>
</dbReference>
<evidence type="ECO:0000259" key="9">
    <source>
        <dbReference type="Pfam" id="PF00551"/>
    </source>
</evidence>
<dbReference type="EMBL" id="AP019774">
    <property type="protein sequence ID" value="BCD70850.1"/>
    <property type="molecule type" value="Genomic_DNA"/>
</dbReference>
<keyword evidence="3 10" id="KW-0808">Transferase</keyword>
<organism evidence="10 11">
    <name type="scientific">Helicobacter suis</name>
    <dbReference type="NCBI Taxonomy" id="104628"/>
    <lineage>
        <taxon>Bacteria</taxon>
        <taxon>Pseudomonadati</taxon>
        <taxon>Campylobacterota</taxon>
        <taxon>Epsilonproteobacteria</taxon>
        <taxon>Campylobacterales</taxon>
        <taxon>Helicobacteraceae</taxon>
        <taxon>Helicobacter</taxon>
    </lineage>
</organism>
<reference evidence="10 11" key="1">
    <citation type="submission" date="2019-06" db="EMBL/GenBank/DDBJ databases">
        <title>Complete genome sequence of Helicobacter suis SNTW101c.</title>
        <authorList>
            <person name="Rimbara E."/>
            <person name="Suzuki M."/>
            <person name="Matsui H."/>
            <person name="Nakamura M."/>
            <person name="Mori S."/>
            <person name="Shibayama K."/>
        </authorList>
    </citation>
    <scope>NUCLEOTIDE SEQUENCE [LARGE SCALE GENOMIC DNA]</scope>
    <source>
        <strain evidence="10 11">SNTW101c</strain>
    </source>
</reference>
<dbReference type="InterPro" id="IPR002376">
    <property type="entry name" value="Formyl_transf_N"/>
</dbReference>
<dbReference type="Pfam" id="PF00551">
    <property type="entry name" value="Formyl_trans_N"/>
    <property type="match status" value="1"/>
</dbReference>
<dbReference type="GO" id="GO:0006189">
    <property type="term" value="P:'de novo' IMP biosynthetic process"/>
    <property type="evidence" value="ECO:0007669"/>
    <property type="project" value="TreeGrafter"/>
</dbReference>
<dbReference type="GO" id="GO:0004644">
    <property type="term" value="F:phosphoribosylglycinamide formyltransferase activity"/>
    <property type="evidence" value="ECO:0007669"/>
    <property type="project" value="UniProtKB-EC"/>
</dbReference>
<dbReference type="PANTHER" id="PTHR43369">
    <property type="entry name" value="PHOSPHORIBOSYLGLYCINAMIDE FORMYLTRANSFERASE"/>
    <property type="match status" value="1"/>
</dbReference>
<dbReference type="InterPro" id="IPR001555">
    <property type="entry name" value="GART_AS"/>
</dbReference>
<evidence type="ECO:0000256" key="1">
    <source>
        <dbReference type="ARBA" id="ARBA00005054"/>
    </source>
</evidence>
<dbReference type="PANTHER" id="PTHR43369:SF2">
    <property type="entry name" value="PHOSPHORIBOSYLGLYCINAMIDE FORMYLTRANSFERASE"/>
    <property type="match status" value="1"/>
</dbReference>
<dbReference type="SUPFAM" id="SSF53328">
    <property type="entry name" value="Formyltransferase"/>
    <property type="match status" value="1"/>
</dbReference>
<dbReference type="PROSITE" id="PS00373">
    <property type="entry name" value="GART"/>
    <property type="match status" value="1"/>
</dbReference>
<evidence type="ECO:0000256" key="7">
    <source>
        <dbReference type="ARBA" id="ARBA00041682"/>
    </source>
</evidence>
<evidence type="ECO:0000256" key="3">
    <source>
        <dbReference type="ARBA" id="ARBA00022679"/>
    </source>
</evidence>
<evidence type="ECO:0000256" key="4">
    <source>
        <dbReference type="ARBA" id="ARBA00022755"/>
    </source>
</evidence>
<dbReference type="EC" id="2.1.2.2" evidence="2"/>
<dbReference type="InterPro" id="IPR036477">
    <property type="entry name" value="Formyl_transf_N_sf"/>
</dbReference>
<protein>
    <recommendedName>
        <fullName evidence="2">phosphoribosylglycinamide formyltransferase 1</fullName>
        <ecNumber evidence="2">2.1.2.2</ecNumber>
    </recommendedName>
    <alternativeName>
        <fullName evidence="7">5'-phosphoribosylglycinamide transformylase</fullName>
    </alternativeName>
    <alternativeName>
        <fullName evidence="6">GAR transformylase</fullName>
    </alternativeName>
</protein>
<name>A0A6J4D214_9HELI</name>
<keyword evidence="4" id="KW-0658">Purine biosynthesis</keyword>
<dbReference type="AlphaFoldDB" id="A0A6J4D214"/>
<accession>A0A6J4D214</accession>
<evidence type="ECO:0000313" key="10">
    <source>
        <dbReference type="EMBL" id="BCD70850.1"/>
    </source>
</evidence>
<feature type="domain" description="Formyl transferase N-terminal" evidence="9">
    <location>
        <begin position="14"/>
        <end position="188"/>
    </location>
</feature>
<comment type="similarity">
    <text evidence="5">Belongs to the GART family.</text>
</comment>
<comment type="pathway">
    <text evidence="1">Purine metabolism; IMP biosynthesis via de novo pathway; N(2)-formyl-N(1)-(5-phospho-D-ribosyl)glycinamide from N(1)-(5-phospho-D-ribosyl)glycinamide (10-formyl THF route): step 1/1.</text>
</comment>